<feature type="region of interest" description="Disordered" evidence="1">
    <location>
        <begin position="88"/>
        <end position="175"/>
    </location>
</feature>
<organism evidence="2 3">
    <name type="scientific">Cryptomeria japonica</name>
    <name type="common">Japanese cedar</name>
    <name type="synonym">Cupressus japonica</name>
    <dbReference type="NCBI Taxonomy" id="3369"/>
    <lineage>
        <taxon>Eukaryota</taxon>
        <taxon>Viridiplantae</taxon>
        <taxon>Streptophyta</taxon>
        <taxon>Embryophyta</taxon>
        <taxon>Tracheophyta</taxon>
        <taxon>Spermatophyta</taxon>
        <taxon>Pinopsida</taxon>
        <taxon>Pinidae</taxon>
        <taxon>Conifers II</taxon>
        <taxon>Cupressales</taxon>
        <taxon>Cupressaceae</taxon>
        <taxon>Cryptomeria</taxon>
    </lineage>
</organism>
<sequence length="340" mass="36955">MSSSNLPRFDSVNFAMRDDLKLDRALSVFSLRSQWRGPVSPYFWNAPLSKWGGSRIIHTSFPAKFGFDDWELWADGAAEAGMEATFPYFDSGGGGHSEEEATAGDGMGEGQTPPSNCPPDPSISIPASLETPSEDGDDSLPTPSLSFDRDPSKGKAPAFYTGESSSNSGWGMKQGEGELIPPAEPIADRAQDGWPAPEECVDWRGPPGILPQPGVELTWAETPIAPVHNDPAVVAIYSLLSDIALCEQIIYDHGNTVSMVCDPDDYTQVREHFPQLADEMDRLWDTMMETMGYYDGDYGKTTMMRRKVAEQQWSFSTGSNPGDLGKQAAGPRVGNSPTTI</sequence>
<dbReference type="AlphaFoldDB" id="A0AAD3NT93"/>
<accession>A0AAD3NT93</accession>
<gene>
    <name evidence="2" type="ORF">SUGI_1447020</name>
</gene>
<name>A0AAD3NT93_CRYJA</name>
<reference evidence="2" key="1">
    <citation type="submission" date="2022-12" db="EMBL/GenBank/DDBJ databases">
        <title>Chromosome-Level Genome Assembly of Japanese Cedar (Cryptomeriajaponica D. Don).</title>
        <authorList>
            <person name="Fujino T."/>
            <person name="Yamaguchi K."/>
            <person name="Yokoyama T."/>
            <person name="Hamanaka T."/>
            <person name="Harazono Y."/>
            <person name="Kamada H."/>
            <person name="Kobayashi W."/>
            <person name="Ujino-Ihara T."/>
            <person name="Uchiyama K."/>
            <person name="Matsumoto A."/>
            <person name="Izuno A."/>
            <person name="Tsumura Y."/>
            <person name="Toyoda A."/>
            <person name="Shigenobu S."/>
            <person name="Moriguchi Y."/>
            <person name="Ueno S."/>
            <person name="Kasahara M."/>
        </authorList>
    </citation>
    <scope>NUCLEOTIDE SEQUENCE</scope>
</reference>
<evidence type="ECO:0000313" key="2">
    <source>
        <dbReference type="EMBL" id="GLJ58410.1"/>
    </source>
</evidence>
<dbReference type="Proteomes" id="UP001234787">
    <property type="component" value="Unassembled WGS sequence"/>
</dbReference>
<proteinExistence type="predicted"/>
<comment type="caution">
    <text evidence="2">The sequence shown here is derived from an EMBL/GenBank/DDBJ whole genome shotgun (WGS) entry which is preliminary data.</text>
</comment>
<protein>
    <submittedName>
        <fullName evidence="2">Uncharacterized protein</fullName>
    </submittedName>
</protein>
<evidence type="ECO:0000313" key="3">
    <source>
        <dbReference type="Proteomes" id="UP001234787"/>
    </source>
</evidence>
<evidence type="ECO:0000256" key="1">
    <source>
        <dbReference type="SAM" id="MobiDB-lite"/>
    </source>
</evidence>
<feature type="region of interest" description="Disordered" evidence="1">
    <location>
        <begin position="315"/>
        <end position="340"/>
    </location>
</feature>
<keyword evidence="3" id="KW-1185">Reference proteome</keyword>
<dbReference type="EMBL" id="BSEH01000374">
    <property type="protein sequence ID" value="GLJ58410.1"/>
    <property type="molecule type" value="Genomic_DNA"/>
</dbReference>